<dbReference type="InterPro" id="IPR039422">
    <property type="entry name" value="MarR/SlyA-like"/>
</dbReference>
<protein>
    <submittedName>
        <fullName evidence="2">HTH-type transcriptional repressor NicR</fullName>
    </submittedName>
</protein>
<dbReference type="Gene3D" id="1.10.10.10">
    <property type="entry name" value="Winged helix-like DNA-binding domain superfamily/Winged helix DNA-binding domain"/>
    <property type="match status" value="1"/>
</dbReference>
<dbReference type="PANTHER" id="PTHR33164">
    <property type="entry name" value="TRANSCRIPTIONAL REGULATOR, MARR FAMILY"/>
    <property type="match status" value="1"/>
</dbReference>
<gene>
    <name evidence="2" type="primary">nicR</name>
    <name evidence="2" type="ORF">LOKVESSMR4R_03224</name>
</gene>
<dbReference type="PROSITE" id="PS50995">
    <property type="entry name" value="HTH_MARR_2"/>
    <property type="match status" value="1"/>
</dbReference>
<dbReference type="GO" id="GO:0006950">
    <property type="term" value="P:response to stress"/>
    <property type="evidence" value="ECO:0007669"/>
    <property type="project" value="TreeGrafter"/>
</dbReference>
<dbReference type="AlphaFoldDB" id="A0A1Y0EFU7"/>
<dbReference type="InterPro" id="IPR000835">
    <property type="entry name" value="HTH_MarR-typ"/>
</dbReference>
<accession>A0A1Y0EFU7</accession>
<proteinExistence type="predicted"/>
<dbReference type="EMBL" id="CP021431">
    <property type="protein sequence ID" value="ARU02505.1"/>
    <property type="molecule type" value="Genomic_DNA"/>
</dbReference>
<dbReference type="SUPFAM" id="SSF46785">
    <property type="entry name" value="Winged helix' DNA-binding domain"/>
    <property type="match status" value="1"/>
</dbReference>
<dbReference type="Pfam" id="PF12802">
    <property type="entry name" value="MarR_2"/>
    <property type="match status" value="1"/>
</dbReference>
<dbReference type="PANTHER" id="PTHR33164:SF95">
    <property type="entry name" value="TRANSCRIPTIONAL REGULATOR"/>
    <property type="match status" value="1"/>
</dbReference>
<dbReference type="Proteomes" id="UP000195273">
    <property type="component" value="Chromosome"/>
</dbReference>
<name>A0A1Y0EFU7_9RHOB</name>
<evidence type="ECO:0000313" key="2">
    <source>
        <dbReference type="EMBL" id="ARU02505.1"/>
    </source>
</evidence>
<dbReference type="GO" id="GO:0003700">
    <property type="term" value="F:DNA-binding transcription factor activity"/>
    <property type="evidence" value="ECO:0007669"/>
    <property type="project" value="InterPro"/>
</dbReference>
<dbReference type="SMART" id="SM00347">
    <property type="entry name" value="HTH_MARR"/>
    <property type="match status" value="1"/>
</dbReference>
<organism evidence="2 3">
    <name type="scientific">Yoonia vestfoldensis</name>
    <dbReference type="NCBI Taxonomy" id="245188"/>
    <lineage>
        <taxon>Bacteria</taxon>
        <taxon>Pseudomonadati</taxon>
        <taxon>Pseudomonadota</taxon>
        <taxon>Alphaproteobacteria</taxon>
        <taxon>Rhodobacterales</taxon>
        <taxon>Paracoccaceae</taxon>
        <taxon>Yoonia</taxon>
    </lineage>
</organism>
<dbReference type="InterPro" id="IPR036390">
    <property type="entry name" value="WH_DNA-bd_sf"/>
</dbReference>
<feature type="domain" description="HTH marR-type" evidence="1">
    <location>
        <begin position="32"/>
        <end position="145"/>
    </location>
</feature>
<dbReference type="KEGG" id="lvs:LOKVESSMR4R_03224"/>
<dbReference type="OrthoDB" id="7349109at2"/>
<dbReference type="InterPro" id="IPR036388">
    <property type="entry name" value="WH-like_DNA-bd_sf"/>
</dbReference>
<dbReference type="RefSeq" id="WP_157898254.1">
    <property type="nucleotide sequence ID" value="NZ_CP021431.1"/>
</dbReference>
<keyword evidence="3" id="KW-1185">Reference proteome</keyword>
<sequence length="145" mass="16184">MNQYKPKYRHVMTSSDHMPQLAGRYKQLWSRPGYLIRRLHQIHVGLFAEACGADGVTAVQFAILSVLQENDGLDQLTLSKAVGIDRTSGADVIKRLVRNDLVTREPSKDDARANVVRITQAGRMLIKKMQPAMAAAQDKLMSPLL</sequence>
<evidence type="ECO:0000313" key="3">
    <source>
        <dbReference type="Proteomes" id="UP000195273"/>
    </source>
</evidence>
<reference evidence="2 3" key="1">
    <citation type="submission" date="2017-05" db="EMBL/GenBank/DDBJ databases">
        <title>Genome Sequence of Loktanella vestfoldensis Strain SMR4r Isolated from a Culture of the Diatom Skeletonema marinoi.</title>
        <authorList>
            <person name="Topel M."/>
            <person name="Pinder M.I.M."/>
            <person name="Johansson O.N."/>
            <person name="Kourtchenko O."/>
            <person name="Godhe A."/>
            <person name="Clarke A.K."/>
        </authorList>
    </citation>
    <scope>NUCLEOTIDE SEQUENCE [LARGE SCALE GENOMIC DNA]</scope>
    <source>
        <strain evidence="2 3">SMR4r</strain>
    </source>
</reference>
<evidence type="ECO:0000259" key="1">
    <source>
        <dbReference type="PROSITE" id="PS50995"/>
    </source>
</evidence>